<evidence type="ECO:0000256" key="7">
    <source>
        <dbReference type="ARBA" id="ARBA00022737"/>
    </source>
</evidence>
<reference evidence="14 15" key="1">
    <citation type="submission" date="2018-04" db="EMBL/GenBank/DDBJ databases">
        <authorList>
            <person name="Vogel A."/>
        </authorList>
    </citation>
    <scope>NUCLEOTIDE SEQUENCE [LARGE SCALE GENOMIC DNA]</scope>
</reference>
<keyword evidence="6" id="KW-0732">Signal</keyword>
<dbReference type="PANTHER" id="PTHR31375">
    <property type="match status" value="1"/>
</dbReference>
<dbReference type="EMBL" id="OOIL02000537">
    <property type="protein sequence ID" value="VFQ66239.1"/>
    <property type="molecule type" value="Genomic_DNA"/>
</dbReference>
<keyword evidence="10" id="KW-0961">Cell wall biogenesis/degradation</keyword>
<proteinExistence type="inferred from homology"/>
<keyword evidence="8 13" id="KW-0378">Hydrolase</keyword>
<gene>
    <name evidence="14" type="ORF">CCAM_LOCUS8015</name>
</gene>
<evidence type="ECO:0000256" key="12">
    <source>
        <dbReference type="PROSITE-ProRule" id="PRU10052"/>
    </source>
</evidence>
<evidence type="ECO:0000256" key="10">
    <source>
        <dbReference type="ARBA" id="ARBA00023316"/>
    </source>
</evidence>
<evidence type="ECO:0000256" key="2">
    <source>
        <dbReference type="ARBA" id="ARBA00008834"/>
    </source>
</evidence>
<dbReference type="InterPro" id="IPR000743">
    <property type="entry name" value="Glyco_hydro_28"/>
</dbReference>
<evidence type="ECO:0000256" key="8">
    <source>
        <dbReference type="ARBA" id="ARBA00022801"/>
    </source>
</evidence>
<evidence type="ECO:0000256" key="1">
    <source>
        <dbReference type="ARBA" id="ARBA00004191"/>
    </source>
</evidence>
<dbReference type="SUPFAM" id="SSF51126">
    <property type="entry name" value="Pectin lyase-like"/>
    <property type="match status" value="1"/>
</dbReference>
<dbReference type="OrthoDB" id="187139at2759"/>
<sequence>MMMMMMMRRIDYYSFPPRFIFYALNLFVYSVYILPTAESGNALNVFDFGAAGDGSTDDTCAFQDAWKEACSSQSRAVIVVPDGQFIVRPINFTGPCTSRLSLKVFGTIVAPEDPQIWDGLDRNKWLYFANVKHLTVQGRGTINGMGLRWWAESCKINKTNPCQHAPKALTFHKCNYLRIGGLLMLNSQQMHLSLTSCVKVTVSGVQVVAPSTSPNTDGIHISSSTSVTVKDCTIATGDDCISIVGNSSRIRIRNIVCGPGHGISIGSLGKSNSWDNVHDISVKGTFLSNTKNGARIKTWQGGRGFARKITYEDMVMQNVSNPIIVDQYYCDSAQPCSNQTSAVGISNVAFMRIKGTSATTEAIRIACSDTSPCRKIFLKDVELVSSSRGSGGTSFYCWNAYGSTEGPVYPPQCFAHATTVIQPTLVQVNDSSSGGGSIVSM</sequence>
<dbReference type="Gene3D" id="2.160.20.10">
    <property type="entry name" value="Single-stranded right-handed beta-helix, Pectin lyase-like"/>
    <property type="match status" value="1"/>
</dbReference>
<keyword evidence="4" id="KW-0134">Cell wall</keyword>
<dbReference type="InterPro" id="IPR011050">
    <property type="entry name" value="Pectin_lyase_fold/virulence"/>
</dbReference>
<evidence type="ECO:0000256" key="3">
    <source>
        <dbReference type="ARBA" id="ARBA00012736"/>
    </source>
</evidence>
<dbReference type="SMART" id="SM00710">
    <property type="entry name" value="PbH1"/>
    <property type="match status" value="3"/>
</dbReference>
<evidence type="ECO:0000256" key="11">
    <source>
        <dbReference type="ARBA" id="ARBA00034074"/>
    </source>
</evidence>
<dbReference type="GO" id="GO:0005975">
    <property type="term" value="P:carbohydrate metabolic process"/>
    <property type="evidence" value="ECO:0007669"/>
    <property type="project" value="InterPro"/>
</dbReference>
<keyword evidence="7" id="KW-0677">Repeat</keyword>
<dbReference type="InterPro" id="IPR012334">
    <property type="entry name" value="Pectin_lyas_fold"/>
</dbReference>
<comment type="catalytic activity">
    <reaction evidence="11">
        <text>(1,4-alpha-D-galacturonosyl)n+m + H2O = (1,4-alpha-D-galacturonosyl)n + (1,4-alpha-D-galacturonosyl)m.</text>
        <dbReference type="EC" id="3.2.1.15"/>
    </reaction>
</comment>
<evidence type="ECO:0000256" key="13">
    <source>
        <dbReference type="RuleBase" id="RU361169"/>
    </source>
</evidence>
<accession>A0A484KSU6</accession>
<dbReference type="FunFam" id="2.160.20.10:FF:000032">
    <property type="entry name" value="Pectin lyase-like superfamily protein"/>
    <property type="match status" value="1"/>
</dbReference>
<evidence type="ECO:0000313" key="14">
    <source>
        <dbReference type="EMBL" id="VFQ66239.1"/>
    </source>
</evidence>
<dbReference type="PROSITE" id="PS00502">
    <property type="entry name" value="POLYGALACTURONASE"/>
    <property type="match status" value="1"/>
</dbReference>
<dbReference type="GO" id="GO:0071555">
    <property type="term" value="P:cell wall organization"/>
    <property type="evidence" value="ECO:0007669"/>
    <property type="project" value="UniProtKB-KW"/>
</dbReference>
<keyword evidence="9 13" id="KW-0326">Glycosidase</keyword>
<keyword evidence="15" id="KW-1185">Reference proteome</keyword>
<organism evidence="14 15">
    <name type="scientific">Cuscuta campestris</name>
    <dbReference type="NCBI Taxonomy" id="132261"/>
    <lineage>
        <taxon>Eukaryota</taxon>
        <taxon>Viridiplantae</taxon>
        <taxon>Streptophyta</taxon>
        <taxon>Embryophyta</taxon>
        <taxon>Tracheophyta</taxon>
        <taxon>Spermatophyta</taxon>
        <taxon>Magnoliopsida</taxon>
        <taxon>eudicotyledons</taxon>
        <taxon>Gunneridae</taxon>
        <taxon>Pentapetalae</taxon>
        <taxon>asterids</taxon>
        <taxon>lamiids</taxon>
        <taxon>Solanales</taxon>
        <taxon>Convolvulaceae</taxon>
        <taxon>Cuscuteae</taxon>
        <taxon>Cuscuta</taxon>
        <taxon>Cuscuta subgen. Grammica</taxon>
        <taxon>Cuscuta sect. Cleistogrammica</taxon>
    </lineage>
</organism>
<dbReference type="AlphaFoldDB" id="A0A484KSU6"/>
<dbReference type="InterPro" id="IPR006626">
    <property type="entry name" value="PbH1"/>
</dbReference>
<dbReference type="Pfam" id="PF00295">
    <property type="entry name" value="Glyco_hydro_28"/>
    <property type="match status" value="1"/>
</dbReference>
<evidence type="ECO:0000313" key="15">
    <source>
        <dbReference type="Proteomes" id="UP000595140"/>
    </source>
</evidence>
<feature type="active site" evidence="12">
    <location>
        <position position="261"/>
    </location>
</feature>
<name>A0A484KSU6_9ASTE</name>
<comment type="similarity">
    <text evidence="2 13">Belongs to the glycosyl hydrolase 28 family.</text>
</comment>
<evidence type="ECO:0000256" key="6">
    <source>
        <dbReference type="ARBA" id="ARBA00022729"/>
    </source>
</evidence>
<dbReference type="Proteomes" id="UP000595140">
    <property type="component" value="Unassembled WGS sequence"/>
</dbReference>
<dbReference type="GO" id="GO:0004650">
    <property type="term" value="F:polygalacturonase activity"/>
    <property type="evidence" value="ECO:0007669"/>
    <property type="project" value="UniProtKB-EC"/>
</dbReference>
<evidence type="ECO:0000256" key="4">
    <source>
        <dbReference type="ARBA" id="ARBA00022512"/>
    </source>
</evidence>
<protein>
    <recommendedName>
        <fullName evidence="3">endo-polygalacturonase</fullName>
        <ecNumber evidence="3">3.2.1.15</ecNumber>
    </recommendedName>
</protein>
<dbReference type="EC" id="3.2.1.15" evidence="3"/>
<evidence type="ECO:0000256" key="5">
    <source>
        <dbReference type="ARBA" id="ARBA00022525"/>
    </source>
</evidence>
<evidence type="ECO:0000256" key="9">
    <source>
        <dbReference type="ARBA" id="ARBA00023295"/>
    </source>
</evidence>
<comment type="subcellular location">
    <subcellularLocation>
        <location evidence="1">Secreted</location>
        <location evidence="1">Cell wall</location>
    </subcellularLocation>
</comment>
<keyword evidence="5" id="KW-0964">Secreted</keyword>